<dbReference type="Pfam" id="PF03734">
    <property type="entry name" value="YkuD"/>
    <property type="match status" value="1"/>
</dbReference>
<reference evidence="11 12" key="1">
    <citation type="submission" date="2017-02" db="EMBL/GenBank/DDBJ databases">
        <authorList>
            <person name="Peterson S.W."/>
        </authorList>
    </citation>
    <scope>NUCLEOTIDE SEQUENCE [LARGE SCALE GENOMIC DNA]</scope>
    <source>
        <strain evidence="11 12">DSM 15102</strain>
    </source>
</reference>
<comment type="similarity">
    <text evidence="2">Belongs to the YkuD family.</text>
</comment>
<dbReference type="PANTHER" id="PTHR30582:SF24">
    <property type="entry name" value="L,D-TRANSPEPTIDASE ERFK_SRFK-RELATED"/>
    <property type="match status" value="1"/>
</dbReference>
<keyword evidence="4" id="KW-0808">Transferase</keyword>
<keyword evidence="5" id="KW-0378">Hydrolase</keyword>
<dbReference type="Proteomes" id="UP000196365">
    <property type="component" value="Unassembled WGS sequence"/>
</dbReference>
<dbReference type="Pfam" id="PF01471">
    <property type="entry name" value="PG_binding_1"/>
    <property type="match status" value="1"/>
</dbReference>
<evidence type="ECO:0000256" key="9">
    <source>
        <dbReference type="PROSITE-ProRule" id="PRU01373"/>
    </source>
</evidence>
<sequence>MKKGIMIVIVIFILVITFYSIYSSSAEANEKLLYQEWERSQMLNLKEDEVGILIELNEKTLYVLKGNKVLKTYTIASGKSETPSPIGEWTIIEKASWGGGFGARWLGLNVPWGRYGIHGTNKPGSIGWNVSHGCIRMRNEDVKELFDLVTLNTRVVIRGGPYGAFGNGFRTLVPGDRGQDVMVVQRKLKELGYYQGNIDGIYGIGMEYALNQWQKEKNLPISNKITTDLYKKLGIQLFD</sequence>
<dbReference type="GO" id="GO:0071972">
    <property type="term" value="F:peptidoglycan L,D-transpeptidase activity"/>
    <property type="evidence" value="ECO:0007669"/>
    <property type="project" value="TreeGrafter"/>
</dbReference>
<keyword evidence="6 9" id="KW-0133">Cell shape</keyword>
<evidence type="ECO:0000313" key="11">
    <source>
        <dbReference type="EMBL" id="SJZ33123.1"/>
    </source>
</evidence>
<dbReference type="GO" id="GO:0018104">
    <property type="term" value="P:peptidoglycan-protein cross-linking"/>
    <property type="evidence" value="ECO:0007669"/>
    <property type="project" value="TreeGrafter"/>
</dbReference>
<evidence type="ECO:0000256" key="8">
    <source>
        <dbReference type="ARBA" id="ARBA00023316"/>
    </source>
</evidence>
<dbReference type="CDD" id="cd16913">
    <property type="entry name" value="YkuD_like"/>
    <property type="match status" value="1"/>
</dbReference>
<evidence type="ECO:0000259" key="10">
    <source>
        <dbReference type="PROSITE" id="PS52029"/>
    </source>
</evidence>
<evidence type="ECO:0000256" key="2">
    <source>
        <dbReference type="ARBA" id="ARBA00005992"/>
    </source>
</evidence>
<dbReference type="InterPro" id="IPR050979">
    <property type="entry name" value="LD-transpeptidase"/>
</dbReference>
<evidence type="ECO:0000256" key="4">
    <source>
        <dbReference type="ARBA" id="ARBA00022679"/>
    </source>
</evidence>
<dbReference type="AlphaFoldDB" id="A0A1T4JSK2"/>
<dbReference type="InterPro" id="IPR038063">
    <property type="entry name" value="Transpep_catalytic_dom"/>
</dbReference>
<accession>A0A1T4JSK2</accession>
<dbReference type="SUPFAM" id="SSF47090">
    <property type="entry name" value="PGBD-like"/>
    <property type="match status" value="1"/>
</dbReference>
<feature type="active site" description="Proton donor/acceptor" evidence="9">
    <location>
        <position position="118"/>
    </location>
</feature>
<dbReference type="Gene3D" id="1.10.101.10">
    <property type="entry name" value="PGBD-like superfamily/PGBD"/>
    <property type="match status" value="1"/>
</dbReference>
<evidence type="ECO:0000256" key="1">
    <source>
        <dbReference type="ARBA" id="ARBA00004752"/>
    </source>
</evidence>
<keyword evidence="8 9" id="KW-0961">Cell wall biogenesis/degradation</keyword>
<dbReference type="EMBL" id="FUWV01000001">
    <property type="protein sequence ID" value="SJZ33123.1"/>
    <property type="molecule type" value="Genomic_DNA"/>
</dbReference>
<dbReference type="InterPro" id="IPR036366">
    <property type="entry name" value="PGBDSf"/>
</dbReference>
<organism evidence="11 12">
    <name type="scientific">Garciella nitratireducens DSM 15102</name>
    <dbReference type="NCBI Taxonomy" id="1121911"/>
    <lineage>
        <taxon>Bacteria</taxon>
        <taxon>Bacillati</taxon>
        <taxon>Bacillota</taxon>
        <taxon>Clostridia</taxon>
        <taxon>Eubacteriales</taxon>
        <taxon>Eubacteriaceae</taxon>
        <taxon>Garciella</taxon>
    </lineage>
</organism>
<evidence type="ECO:0000256" key="7">
    <source>
        <dbReference type="ARBA" id="ARBA00022984"/>
    </source>
</evidence>
<evidence type="ECO:0000313" key="12">
    <source>
        <dbReference type="Proteomes" id="UP000196365"/>
    </source>
</evidence>
<feature type="domain" description="L,D-TPase catalytic" evidence="10">
    <location>
        <begin position="50"/>
        <end position="158"/>
    </location>
</feature>
<dbReference type="OrthoDB" id="5242612at2"/>
<dbReference type="SUPFAM" id="SSF141523">
    <property type="entry name" value="L,D-transpeptidase catalytic domain-like"/>
    <property type="match status" value="1"/>
</dbReference>
<evidence type="ECO:0000256" key="5">
    <source>
        <dbReference type="ARBA" id="ARBA00022801"/>
    </source>
</evidence>
<dbReference type="PANTHER" id="PTHR30582">
    <property type="entry name" value="L,D-TRANSPEPTIDASE"/>
    <property type="match status" value="1"/>
</dbReference>
<keyword evidence="7 9" id="KW-0573">Peptidoglycan synthesis</keyword>
<keyword evidence="3" id="KW-0328">Glycosyltransferase</keyword>
<keyword evidence="12" id="KW-1185">Reference proteome</keyword>
<dbReference type="Gene3D" id="2.40.440.10">
    <property type="entry name" value="L,D-transpeptidase catalytic domain-like"/>
    <property type="match status" value="1"/>
</dbReference>
<dbReference type="RefSeq" id="WP_087677514.1">
    <property type="nucleotide sequence ID" value="NZ_FUWV01000001.1"/>
</dbReference>
<dbReference type="GO" id="GO:0005576">
    <property type="term" value="C:extracellular region"/>
    <property type="evidence" value="ECO:0007669"/>
    <property type="project" value="TreeGrafter"/>
</dbReference>
<comment type="pathway">
    <text evidence="1 9">Cell wall biogenesis; peptidoglycan biosynthesis.</text>
</comment>
<dbReference type="InterPro" id="IPR002477">
    <property type="entry name" value="Peptidoglycan-bd-like"/>
</dbReference>
<dbReference type="InterPro" id="IPR005490">
    <property type="entry name" value="LD_TPept_cat_dom"/>
</dbReference>
<proteinExistence type="inferred from homology"/>
<name>A0A1T4JSK2_9FIRM</name>
<dbReference type="InterPro" id="IPR036365">
    <property type="entry name" value="PGBD-like_sf"/>
</dbReference>
<evidence type="ECO:0000256" key="6">
    <source>
        <dbReference type="ARBA" id="ARBA00022960"/>
    </source>
</evidence>
<dbReference type="UniPathway" id="UPA00219"/>
<protein>
    <submittedName>
        <fullName evidence="11">Putative peptidoglycan binding domain-containing protein</fullName>
    </submittedName>
</protein>
<feature type="active site" description="Nucleophile" evidence="9">
    <location>
        <position position="134"/>
    </location>
</feature>
<dbReference type="GO" id="GO:0008360">
    <property type="term" value="P:regulation of cell shape"/>
    <property type="evidence" value="ECO:0007669"/>
    <property type="project" value="UniProtKB-UniRule"/>
</dbReference>
<dbReference type="GO" id="GO:0071555">
    <property type="term" value="P:cell wall organization"/>
    <property type="evidence" value="ECO:0007669"/>
    <property type="project" value="UniProtKB-UniRule"/>
</dbReference>
<dbReference type="GO" id="GO:0016757">
    <property type="term" value="F:glycosyltransferase activity"/>
    <property type="evidence" value="ECO:0007669"/>
    <property type="project" value="UniProtKB-KW"/>
</dbReference>
<dbReference type="PROSITE" id="PS52029">
    <property type="entry name" value="LD_TPASE"/>
    <property type="match status" value="1"/>
</dbReference>
<gene>
    <name evidence="11" type="ORF">SAMN02745973_00052</name>
</gene>
<evidence type="ECO:0000256" key="3">
    <source>
        <dbReference type="ARBA" id="ARBA00022676"/>
    </source>
</evidence>